<evidence type="ECO:0000313" key="2">
    <source>
        <dbReference type="Proteomes" id="UP000178870"/>
    </source>
</evidence>
<dbReference type="EMBL" id="MGGP01000024">
    <property type="protein sequence ID" value="OGM31556.1"/>
    <property type="molecule type" value="Genomic_DNA"/>
</dbReference>
<dbReference type="Proteomes" id="UP000178870">
    <property type="component" value="Unassembled WGS sequence"/>
</dbReference>
<name>A0A1F7YW35_9BACT</name>
<proteinExistence type="predicted"/>
<evidence type="ECO:0000313" key="1">
    <source>
        <dbReference type="EMBL" id="OGM31556.1"/>
    </source>
</evidence>
<evidence type="ECO:0008006" key="3">
    <source>
        <dbReference type="Google" id="ProtNLM"/>
    </source>
</evidence>
<accession>A0A1F7YW35</accession>
<reference evidence="1 2" key="1">
    <citation type="journal article" date="2016" name="Nat. Commun.">
        <title>Thousands of microbial genomes shed light on interconnected biogeochemical processes in an aquifer system.</title>
        <authorList>
            <person name="Anantharaman K."/>
            <person name="Brown C.T."/>
            <person name="Hug L.A."/>
            <person name="Sharon I."/>
            <person name="Castelle C.J."/>
            <person name="Probst A.J."/>
            <person name="Thomas B.C."/>
            <person name="Singh A."/>
            <person name="Wilkins M.J."/>
            <person name="Karaoz U."/>
            <person name="Brodie E.L."/>
            <person name="Williams K.H."/>
            <person name="Hubbard S.S."/>
            <person name="Banfield J.F."/>
        </authorList>
    </citation>
    <scope>NUCLEOTIDE SEQUENCE [LARGE SCALE GENOMIC DNA]</scope>
</reference>
<dbReference type="Gene3D" id="3.40.33.10">
    <property type="entry name" value="CAP"/>
    <property type="match status" value="1"/>
</dbReference>
<organism evidence="1 2">
    <name type="scientific">Candidatus Woesebacteria bacterium RIFCSPHIGHO2_01_FULL_44_21</name>
    <dbReference type="NCBI Taxonomy" id="1802503"/>
    <lineage>
        <taxon>Bacteria</taxon>
        <taxon>Candidatus Woeseibacteriota</taxon>
    </lineage>
</organism>
<dbReference type="AlphaFoldDB" id="A0A1F7YW35"/>
<protein>
    <recommendedName>
        <fullName evidence="3">SCP domain-containing protein</fullName>
    </recommendedName>
</protein>
<dbReference type="InterPro" id="IPR035940">
    <property type="entry name" value="CAP_sf"/>
</dbReference>
<sequence>MKIKKSLAYVFQVLAASALASIVLHVVFLVGYSQGYIFGVDITQAILSQSRAQTSAKIPATPGPTPTPQVIVVNPVQPQTSNWSGPELWEAVNARRRELGVNGISNQAELCTIASIRLNELLDLGQLDGHEGFSTLPDRRPDLKWIFEKYNISEFLVSGAESAQEAVSLWENTLGHKKLLTGGEYVWGCTYAQNGFGVAIAAY</sequence>
<comment type="caution">
    <text evidence="1">The sequence shown here is derived from an EMBL/GenBank/DDBJ whole genome shotgun (WGS) entry which is preliminary data.</text>
</comment>
<gene>
    <name evidence="1" type="ORF">A2803_02360</name>
</gene>